<dbReference type="Proteomes" id="UP000642284">
    <property type="component" value="Unassembled WGS sequence"/>
</dbReference>
<gene>
    <name evidence="4" type="ORF">H9Y04_41810</name>
</gene>
<dbReference type="InterPro" id="IPR036513">
    <property type="entry name" value="STAS_dom_sf"/>
</dbReference>
<dbReference type="PANTHER" id="PTHR33495">
    <property type="entry name" value="ANTI-SIGMA FACTOR ANTAGONIST TM_1081-RELATED-RELATED"/>
    <property type="match status" value="1"/>
</dbReference>
<dbReference type="SUPFAM" id="SSF52091">
    <property type="entry name" value="SpoIIaa-like"/>
    <property type="match status" value="1"/>
</dbReference>
<proteinExistence type="inferred from homology"/>
<dbReference type="NCBIfam" id="TIGR00377">
    <property type="entry name" value="ant_ant_sig"/>
    <property type="match status" value="1"/>
</dbReference>
<evidence type="ECO:0000256" key="1">
    <source>
        <dbReference type="ARBA" id="ARBA00009013"/>
    </source>
</evidence>
<dbReference type="Gene3D" id="3.30.750.24">
    <property type="entry name" value="STAS domain"/>
    <property type="match status" value="1"/>
</dbReference>
<comment type="caution">
    <text evidence="4">The sequence shown here is derived from an EMBL/GenBank/DDBJ whole genome shotgun (WGS) entry which is preliminary data.</text>
</comment>
<organism evidence="4 5">
    <name type="scientific">Streptomyces polyasparticus</name>
    <dbReference type="NCBI Taxonomy" id="2767826"/>
    <lineage>
        <taxon>Bacteria</taxon>
        <taxon>Bacillati</taxon>
        <taxon>Actinomycetota</taxon>
        <taxon>Actinomycetes</taxon>
        <taxon>Kitasatosporales</taxon>
        <taxon>Streptomycetaceae</taxon>
        <taxon>Streptomyces</taxon>
    </lineage>
</organism>
<dbReference type="Pfam" id="PF01740">
    <property type="entry name" value="STAS"/>
    <property type="match status" value="1"/>
</dbReference>
<evidence type="ECO:0000256" key="2">
    <source>
        <dbReference type="RuleBase" id="RU003749"/>
    </source>
</evidence>
<accession>A0ABR7SWQ1</accession>
<evidence type="ECO:0000313" key="4">
    <source>
        <dbReference type="EMBL" id="MBC9719080.1"/>
    </source>
</evidence>
<evidence type="ECO:0000259" key="3">
    <source>
        <dbReference type="PROSITE" id="PS50801"/>
    </source>
</evidence>
<dbReference type="EMBL" id="JACTVJ010000032">
    <property type="protein sequence ID" value="MBC9719080.1"/>
    <property type="molecule type" value="Genomic_DNA"/>
</dbReference>
<reference evidence="4 5" key="1">
    <citation type="submission" date="2020-08" db="EMBL/GenBank/DDBJ databases">
        <title>Genemic of Streptomyces polyaspartic.</title>
        <authorList>
            <person name="Liu W."/>
        </authorList>
    </citation>
    <scope>NUCLEOTIDE SEQUENCE [LARGE SCALE GENOMIC DNA]</scope>
    <source>
        <strain evidence="4 5">TRM66268-LWL</strain>
    </source>
</reference>
<evidence type="ECO:0000313" key="5">
    <source>
        <dbReference type="Proteomes" id="UP000642284"/>
    </source>
</evidence>
<comment type="similarity">
    <text evidence="1 2">Belongs to the anti-sigma-factor antagonist family.</text>
</comment>
<keyword evidence="5" id="KW-1185">Reference proteome</keyword>
<dbReference type="PROSITE" id="PS50801">
    <property type="entry name" value="STAS"/>
    <property type="match status" value="1"/>
</dbReference>
<protein>
    <recommendedName>
        <fullName evidence="2">Anti-sigma factor antagonist</fullName>
    </recommendedName>
</protein>
<feature type="domain" description="STAS" evidence="3">
    <location>
        <begin position="19"/>
        <end position="103"/>
    </location>
</feature>
<sequence length="131" mass="14400">MHELRDHPVFSCSEHTVCDTTVVEVRGALDILTIPSLNALVDRLTAATDRPDLVLDLRAVSFIDCSGLGALCRARTRVNSRQGRLLLVSADAWFLRILRCTGLARSFDVHAGPPYLQDDACPAHSYHFAAL</sequence>
<name>A0ABR7SWQ1_9ACTN</name>
<dbReference type="PANTHER" id="PTHR33495:SF2">
    <property type="entry name" value="ANTI-SIGMA FACTOR ANTAGONIST TM_1081-RELATED"/>
    <property type="match status" value="1"/>
</dbReference>
<dbReference type="RefSeq" id="WP_187819505.1">
    <property type="nucleotide sequence ID" value="NZ_JACTVJ010000032.1"/>
</dbReference>
<dbReference type="InterPro" id="IPR003658">
    <property type="entry name" value="Anti-sigma_ant"/>
</dbReference>
<dbReference type="InterPro" id="IPR002645">
    <property type="entry name" value="STAS_dom"/>
</dbReference>
<dbReference type="CDD" id="cd07043">
    <property type="entry name" value="STAS_anti-anti-sigma_factors"/>
    <property type="match status" value="1"/>
</dbReference>